<dbReference type="PROSITE" id="PS50011">
    <property type="entry name" value="PROTEIN_KINASE_DOM"/>
    <property type="match status" value="1"/>
</dbReference>
<keyword evidence="1" id="KW-0547">Nucleotide-binding</keyword>
<dbReference type="GeneID" id="20654054"/>
<dbReference type="OMA" id="AMANVGK"/>
<name>G4YHK2_PHYSP</name>
<evidence type="ECO:0000256" key="1">
    <source>
        <dbReference type="ARBA" id="ARBA00022741"/>
    </source>
</evidence>
<dbReference type="PROSITE" id="PS00108">
    <property type="entry name" value="PROTEIN_KINASE_ST"/>
    <property type="match status" value="1"/>
</dbReference>
<dbReference type="EMBL" id="JH159151">
    <property type="protein sequence ID" value="EGZ29107.1"/>
    <property type="molecule type" value="Genomic_DNA"/>
</dbReference>
<dbReference type="KEGG" id="psoj:PHYSODRAFT_471110"/>
<dbReference type="SUPFAM" id="SSF56112">
    <property type="entry name" value="Protein kinase-like (PK-like)"/>
    <property type="match status" value="1"/>
</dbReference>
<sequence length="238" mass="26100">MLSASKTVAAISTITPGALPPWFLLATEVTIEAKSFGRGPLGSVFRGVLSSTPVVVKFFRTDDVVADVGMLLKLEKELNLLYEMNHPNLVKILGACHVSLPPFIVYEDIPSGNLSSFLARSDDNKQQMWGKLHQAAIGLEYIHKRGLVHGDLKLSNILVSRSGQVKLTDFGLNVLRAFYSSSQTTLRWSSPECLKRRPTFASDVYSLAMCIVEAVTGEPPFAFLGDDDFRDLLRNGGV</sequence>
<dbReference type="InterPro" id="IPR008271">
    <property type="entry name" value="Ser/Thr_kinase_AS"/>
</dbReference>
<dbReference type="STRING" id="1094619.G4YHK2"/>
<dbReference type="RefSeq" id="XP_009516382.1">
    <property type="nucleotide sequence ID" value="XM_009518087.1"/>
</dbReference>
<dbReference type="InterPro" id="IPR001245">
    <property type="entry name" value="Ser-Thr/Tyr_kinase_cat_dom"/>
</dbReference>
<evidence type="ECO:0000313" key="4">
    <source>
        <dbReference type="EMBL" id="EGZ29107.1"/>
    </source>
</evidence>
<evidence type="ECO:0000313" key="5">
    <source>
        <dbReference type="Proteomes" id="UP000002640"/>
    </source>
</evidence>
<gene>
    <name evidence="4" type="ORF">PHYSODRAFT_471110</name>
</gene>
<keyword evidence="2" id="KW-0067">ATP-binding</keyword>
<dbReference type="Gene3D" id="1.10.510.10">
    <property type="entry name" value="Transferase(Phosphotransferase) domain 1"/>
    <property type="match status" value="1"/>
</dbReference>
<dbReference type="GO" id="GO:0005524">
    <property type="term" value="F:ATP binding"/>
    <property type="evidence" value="ECO:0007669"/>
    <property type="project" value="UniProtKB-KW"/>
</dbReference>
<protein>
    <recommendedName>
        <fullName evidence="3">Protein kinase domain-containing protein</fullName>
    </recommendedName>
</protein>
<dbReference type="InterPro" id="IPR000719">
    <property type="entry name" value="Prot_kinase_dom"/>
</dbReference>
<organism evidence="4 5">
    <name type="scientific">Phytophthora sojae (strain P6497)</name>
    <name type="common">Soybean stem and root rot agent</name>
    <name type="synonym">Phytophthora megasperma f. sp. glycines</name>
    <dbReference type="NCBI Taxonomy" id="1094619"/>
    <lineage>
        <taxon>Eukaryota</taxon>
        <taxon>Sar</taxon>
        <taxon>Stramenopiles</taxon>
        <taxon>Oomycota</taxon>
        <taxon>Peronosporomycetes</taxon>
        <taxon>Peronosporales</taxon>
        <taxon>Peronosporaceae</taxon>
        <taxon>Phytophthora</taxon>
    </lineage>
</organism>
<keyword evidence="5" id="KW-1185">Reference proteome</keyword>
<reference evidence="4 5" key="1">
    <citation type="journal article" date="2006" name="Science">
        <title>Phytophthora genome sequences uncover evolutionary origins and mechanisms of pathogenesis.</title>
        <authorList>
            <person name="Tyler B.M."/>
            <person name="Tripathy S."/>
            <person name="Zhang X."/>
            <person name="Dehal P."/>
            <person name="Jiang R.H."/>
            <person name="Aerts A."/>
            <person name="Arredondo F.D."/>
            <person name="Baxter L."/>
            <person name="Bensasson D."/>
            <person name="Beynon J.L."/>
            <person name="Chapman J."/>
            <person name="Damasceno C.M."/>
            <person name="Dorrance A.E."/>
            <person name="Dou D."/>
            <person name="Dickerman A.W."/>
            <person name="Dubchak I.L."/>
            <person name="Garbelotto M."/>
            <person name="Gijzen M."/>
            <person name="Gordon S.G."/>
            <person name="Govers F."/>
            <person name="Grunwald N.J."/>
            <person name="Huang W."/>
            <person name="Ivors K.L."/>
            <person name="Jones R.W."/>
            <person name="Kamoun S."/>
            <person name="Krampis K."/>
            <person name="Lamour K.H."/>
            <person name="Lee M.K."/>
            <person name="McDonald W.H."/>
            <person name="Medina M."/>
            <person name="Meijer H.J."/>
            <person name="Nordberg E.K."/>
            <person name="Maclean D.J."/>
            <person name="Ospina-Giraldo M.D."/>
            <person name="Morris P.F."/>
            <person name="Phuntumart V."/>
            <person name="Putnam N.H."/>
            <person name="Rash S."/>
            <person name="Rose J.K."/>
            <person name="Sakihama Y."/>
            <person name="Salamov A.A."/>
            <person name="Savidor A."/>
            <person name="Scheuring C.F."/>
            <person name="Smith B.M."/>
            <person name="Sobral B.W."/>
            <person name="Terry A."/>
            <person name="Torto-Alalibo T.A."/>
            <person name="Win J."/>
            <person name="Xu Z."/>
            <person name="Zhang H."/>
            <person name="Grigoriev I.V."/>
            <person name="Rokhsar D.S."/>
            <person name="Boore J.L."/>
        </authorList>
    </citation>
    <scope>NUCLEOTIDE SEQUENCE [LARGE SCALE GENOMIC DNA]</scope>
    <source>
        <strain evidence="4 5">P6497</strain>
    </source>
</reference>
<evidence type="ECO:0000256" key="2">
    <source>
        <dbReference type="ARBA" id="ARBA00022840"/>
    </source>
</evidence>
<dbReference type="PANTHER" id="PTHR24418">
    <property type="entry name" value="TYROSINE-PROTEIN KINASE"/>
    <property type="match status" value="1"/>
</dbReference>
<dbReference type="InterPro" id="IPR011009">
    <property type="entry name" value="Kinase-like_dom_sf"/>
</dbReference>
<dbReference type="InParanoid" id="G4YHK2"/>
<evidence type="ECO:0000259" key="3">
    <source>
        <dbReference type="PROSITE" id="PS50011"/>
    </source>
</evidence>
<dbReference type="AlphaFoldDB" id="G4YHK2"/>
<dbReference type="SMART" id="SM00220">
    <property type="entry name" value="S_TKc"/>
    <property type="match status" value="1"/>
</dbReference>
<dbReference type="InterPro" id="IPR050198">
    <property type="entry name" value="Non-receptor_tyrosine_kinases"/>
</dbReference>
<feature type="domain" description="Protein kinase" evidence="3">
    <location>
        <begin position="30"/>
        <end position="238"/>
    </location>
</feature>
<accession>G4YHK2</accession>
<dbReference type="GO" id="GO:0004672">
    <property type="term" value="F:protein kinase activity"/>
    <property type="evidence" value="ECO:0007669"/>
    <property type="project" value="InterPro"/>
</dbReference>
<feature type="non-terminal residue" evidence="4">
    <location>
        <position position="238"/>
    </location>
</feature>
<dbReference type="Proteomes" id="UP000002640">
    <property type="component" value="Unassembled WGS sequence"/>
</dbReference>
<dbReference type="SMR" id="G4YHK2"/>
<dbReference type="Pfam" id="PF07714">
    <property type="entry name" value="PK_Tyr_Ser-Thr"/>
    <property type="match status" value="1"/>
</dbReference>
<proteinExistence type="predicted"/>